<evidence type="ECO:0000313" key="1">
    <source>
        <dbReference type="EMBL" id="AUB85447.1"/>
    </source>
</evidence>
<dbReference type="AlphaFoldDB" id="A0A2K8UIU7"/>
<dbReference type="Proteomes" id="UP000232638">
    <property type="component" value="Plasmid pTs485"/>
</dbReference>
<gene>
    <name evidence="1" type="ORF">THSYN_31490</name>
</gene>
<name>A0A2K8UIU7_9GAMM</name>
<dbReference type="Gene3D" id="3.50.50.60">
    <property type="entry name" value="FAD/NAD(P)-binding domain"/>
    <property type="match status" value="1"/>
</dbReference>
<protein>
    <submittedName>
        <fullName evidence="1">Uncharacterized protein</fullName>
    </submittedName>
</protein>
<geneLocation type="plasmid" evidence="2">
    <name>pts485</name>
</geneLocation>
<proteinExistence type="predicted"/>
<dbReference type="InterPro" id="IPR036188">
    <property type="entry name" value="FAD/NAD-bd_sf"/>
</dbReference>
<keyword evidence="2" id="KW-1185">Reference proteome</keyword>
<sequence length="94" mass="9950">MAIAIQPGAASDDLDDAEVCYAPAFGGAKDPVNYAGMVAAEILPGDLPISRWDGRREWGFCSIASLASSTGTSRTTRTGMKPGPDLYTFELEIH</sequence>
<reference evidence="1 2" key="1">
    <citation type="submission" date="2017-03" db="EMBL/GenBank/DDBJ databases">
        <title>Complete genome sequence of Candidatus 'Thiodictyon syntrophicum' sp. nov. strain Cad16T, a photolithoautotroph purple sulfur bacterium isolated from an alpine meromictic lake.</title>
        <authorList>
            <person name="Luedin S.M."/>
            <person name="Pothier J.F."/>
            <person name="Danza F."/>
            <person name="Storelli N."/>
            <person name="Wittwer M."/>
            <person name="Tonolla M."/>
        </authorList>
    </citation>
    <scope>NUCLEOTIDE SEQUENCE [LARGE SCALE GENOMIC DNA]</scope>
    <source>
        <strain evidence="1 2">Cad16T</strain>
        <plasmid evidence="2">Plasmid pts485</plasmid>
    </source>
</reference>
<dbReference type="KEGG" id="tsy:THSYN_31490"/>
<dbReference type="EMBL" id="CP020372">
    <property type="protein sequence ID" value="AUB85447.1"/>
    <property type="molecule type" value="Genomic_DNA"/>
</dbReference>
<organism evidence="1 2">
    <name type="scientific">Candidatus Thiodictyon syntrophicum</name>
    <dbReference type="NCBI Taxonomy" id="1166950"/>
    <lineage>
        <taxon>Bacteria</taxon>
        <taxon>Pseudomonadati</taxon>
        <taxon>Pseudomonadota</taxon>
        <taxon>Gammaproteobacteria</taxon>
        <taxon>Chromatiales</taxon>
        <taxon>Chromatiaceae</taxon>
        <taxon>Thiodictyon</taxon>
    </lineage>
</organism>
<accession>A0A2K8UIU7</accession>
<keyword evidence="1" id="KW-0614">Plasmid</keyword>
<evidence type="ECO:0000313" key="2">
    <source>
        <dbReference type="Proteomes" id="UP000232638"/>
    </source>
</evidence>